<evidence type="ECO:0008006" key="13">
    <source>
        <dbReference type="Google" id="ProtNLM"/>
    </source>
</evidence>
<feature type="region of interest" description="Disordered" evidence="7">
    <location>
        <begin position="1343"/>
        <end position="1382"/>
    </location>
</feature>
<feature type="compositionally biased region" description="Acidic residues" evidence="7">
    <location>
        <begin position="294"/>
        <end position="308"/>
    </location>
</feature>
<evidence type="ECO:0000256" key="1">
    <source>
        <dbReference type="ARBA" id="ARBA00004141"/>
    </source>
</evidence>
<comment type="subcellular location">
    <subcellularLocation>
        <location evidence="1">Membrane</location>
        <topology evidence="1">Multi-pass membrane protein</topology>
    </subcellularLocation>
</comment>
<organism evidence="11 12">
    <name type="scientific">Aureobasidium melanogenum</name>
    <name type="common">Aureobasidium pullulans var. melanogenum</name>
    <dbReference type="NCBI Taxonomy" id="46634"/>
    <lineage>
        <taxon>Eukaryota</taxon>
        <taxon>Fungi</taxon>
        <taxon>Dikarya</taxon>
        <taxon>Ascomycota</taxon>
        <taxon>Pezizomycotina</taxon>
        <taxon>Dothideomycetes</taxon>
        <taxon>Dothideomycetidae</taxon>
        <taxon>Dothideales</taxon>
        <taxon>Saccotheciaceae</taxon>
        <taxon>Aureobasidium</taxon>
    </lineage>
</organism>
<feature type="compositionally biased region" description="Pro residues" evidence="7">
    <location>
        <begin position="1677"/>
        <end position="1699"/>
    </location>
</feature>
<feature type="compositionally biased region" description="Acidic residues" evidence="7">
    <location>
        <begin position="1709"/>
        <end position="1719"/>
    </location>
</feature>
<evidence type="ECO:0000313" key="12">
    <source>
        <dbReference type="Proteomes" id="UP000767238"/>
    </source>
</evidence>
<evidence type="ECO:0000256" key="7">
    <source>
        <dbReference type="SAM" id="MobiDB-lite"/>
    </source>
</evidence>
<keyword evidence="5 8" id="KW-1133">Transmembrane helix</keyword>
<feature type="compositionally biased region" description="Low complexity" evidence="7">
    <location>
        <begin position="622"/>
        <end position="632"/>
    </location>
</feature>
<name>A0A9P8GB92_AURME</name>
<feature type="domain" description="Ubiquitin-like" evidence="10">
    <location>
        <begin position="1542"/>
        <end position="1624"/>
    </location>
</feature>
<feature type="transmembrane region" description="Helical" evidence="8">
    <location>
        <begin position="810"/>
        <end position="829"/>
    </location>
</feature>
<feature type="transmembrane region" description="Helical" evidence="8">
    <location>
        <begin position="188"/>
        <end position="211"/>
    </location>
</feature>
<evidence type="ECO:0000256" key="5">
    <source>
        <dbReference type="ARBA" id="ARBA00022989"/>
    </source>
</evidence>
<dbReference type="PANTHER" id="PTHR12266:SF0">
    <property type="entry name" value="MITOCHONDRIAL SODIUM_CALCIUM EXCHANGER PROTEIN"/>
    <property type="match status" value="1"/>
</dbReference>
<feature type="region of interest" description="Disordered" evidence="7">
    <location>
        <begin position="495"/>
        <end position="563"/>
    </location>
</feature>
<proteinExistence type="inferred from homology"/>
<feature type="transmembrane region" description="Helical" evidence="8">
    <location>
        <begin position="220"/>
        <end position="239"/>
    </location>
</feature>
<dbReference type="GO" id="GO:0016020">
    <property type="term" value="C:membrane"/>
    <property type="evidence" value="ECO:0007669"/>
    <property type="project" value="UniProtKB-SubCell"/>
</dbReference>
<keyword evidence="3" id="KW-0813">Transport</keyword>
<feature type="region of interest" description="Disordered" evidence="7">
    <location>
        <begin position="1499"/>
        <end position="1544"/>
    </location>
</feature>
<feature type="transmembrane region" description="Helical" evidence="8">
    <location>
        <begin position="911"/>
        <end position="934"/>
    </location>
</feature>
<accession>A0A9P8GB92</accession>
<feature type="transmembrane region" description="Helical" evidence="8">
    <location>
        <begin position="875"/>
        <end position="899"/>
    </location>
</feature>
<reference evidence="11" key="2">
    <citation type="submission" date="2021-08" db="EMBL/GenBank/DDBJ databases">
        <authorList>
            <person name="Gostincar C."/>
            <person name="Sun X."/>
            <person name="Song Z."/>
            <person name="Gunde-Cimerman N."/>
        </authorList>
    </citation>
    <scope>NUCLEOTIDE SEQUENCE</scope>
    <source>
        <strain evidence="11">EXF-8016</strain>
    </source>
</reference>
<dbReference type="EMBL" id="JAHFYH010000081">
    <property type="protein sequence ID" value="KAH0214585.1"/>
    <property type="molecule type" value="Genomic_DNA"/>
</dbReference>
<feature type="transmembrane region" description="Helical" evidence="8">
    <location>
        <begin position="940"/>
        <end position="967"/>
    </location>
</feature>
<comment type="caution">
    <text evidence="11">The sequence shown here is derived from an EMBL/GenBank/DDBJ whole genome shotgun (WGS) entry which is preliminary data.</text>
</comment>
<feature type="compositionally biased region" description="Pro residues" evidence="7">
    <location>
        <begin position="1370"/>
        <end position="1380"/>
    </location>
</feature>
<evidence type="ECO:0000256" key="2">
    <source>
        <dbReference type="ARBA" id="ARBA00008170"/>
    </source>
</evidence>
<feature type="compositionally biased region" description="Basic and acidic residues" evidence="7">
    <location>
        <begin position="1499"/>
        <end position="1513"/>
    </location>
</feature>
<sequence>MSSLHHLYPKYRAHASSRLYRRRYSPQSFVYTVLLFSALGLAGYLYRSDPDIQLAPQSYTTLNRRHVGTFASSDEECRLVHKAADQCHYITKHCPAEDPGFYSYLSLFYCSMPHAKPIAFLILVSWLGLLFSTIGIAASDFFCINLSTIATILGMSESMAGVTFLAFGNGSPDVFSTFAAFSTNSSSLAIGELFGAAGFITAVVAGSMALVRPFRVARKAFIRDVGFFIVAAAFSLSFLWDGKLHLWECIIMVVFYVFYVAFVVVWHWWMGVRRRRRERNAAARGHFLVPGSEEVDAEENYHDADDEESTTRPAFSRGPSADDFSILERGDTPTIVEPYEDEDDDEFRDRWLGELKSNMRITRPGPRSRRNTLTPIRPSLVGALEFQAVLKSLQKARSHQTIPMHTRRYSDDPTFTTAQQQEELSTESDPASRPPFHPTTESTSPTLERPAPDVFNNKSGRTRAVSANDAAHLRIDTRFVQKHTPRMLDIVEDEDNALHPPSQRPASFRSMPCGGSVRPQTPEVTVSDFDNHLASPWQASGSEENSTSVHSRGRSTSSISVPVIDVSEEPMVLPSKVSRHSSPSHSPRTFGKDLYNLKIPASSQISPNTSAPSSPFPAYHEPSSASSSRPPSLYLPPASVSVASCPLTHMDDEQDEKPLRWWPYKILPPPLVLLYRLFPTVEHWRDKNWWERLLAIIAAPSMFLLIVTLPVVESSREEAEEEIDIIDPVGSRSPSIAHRGDESPLSHHSDYVHPSAGPGAGSAAVATHIERDFLSVPGERDPLISPASSSALPSPTTPSAKLQPQYWNRWLTIVQLFLAPLLIVVVIYTQYLDETDSIKPLIRPMLISLLVSVILLIPLLLTTTPTHRPKPYNTILSMAGFVVSIAWISSIAAQVVAVLKALAVIMNMSHAIMGLTIFAVGNSLGDLVADITVARLGYPIMALSACLGGPMLNILLGIGLSGSWILIRGAEHRHAKHPGKPIHFRTYEIQVGQTLIVSGVTLLVTLIGLLIAVPLNKWVLSRKIGWVLIGLWCISTTINVVLEVLGIGESGSEEKRSMTVSFGSRANFSAYSSTGSQPHSYNDEVDDRSYDHSDYDPHDPPGAYSASTSSESDISPNDSASIPAARASSHARYQSHPHLHPPHPPSHERPRQERPPRKARQRRPPTEYYPQHEHGRHSTYPEHISTPSDPSELSARMPNHYDHAAYSARTSYHDGQHEGLYAEHHWPGQHAYPPTVTSSTSSNSHYSNPAALAHYDYAYAGQAHHYAGQASPGNPFMAVPPHAPSPQPGYTYDSYTNTYHLQRPDMLTRNSMAYLTPEMQYPGYPPRPYSVPQNMMQAMMPGYPHLYQPQASPPVPDEKPAKTEKKEEPPPAPPAPPPPTAEEIKKKMEEEAALQAENLVKALKALQAEEKATAAAAAEQQSKVQAESDKIATLLADFEKQRLAREEAAAAKAAKEKAEAEAKAAREKELADAATAARENAEKEAAAAAALAKAENEKAIAEAKAEHEKKMGEAKAAADAAEAAKKAAEEELKKNAPAPDADKAPLKFTDAVDRSFTLPWHLVKTWKGMETLIRQAFVNIERIGPHVANGHYHLLGPNNEIILPQVWDIIVQPGWDIKMQLWPLPPDPLEDKVINGIGGFPPDIPPGVPDPRPPKPRQGRTQVSGNKSAGKRASVGPAPPPPPPAPVQHISPPPPPPMHIPTVLAGHEDPDDPIVEIVEDNPGKERGGGGHKTKSTTNGGKKKQVPAFTRWMLGGTTRPRPKGAEKPAAGVKVRGMGLPKTYATAHPNMASPGEQTQQSFVSTQDNIGSSAYTVETFHITSPSIMNSPKSSATAHFIMASPGENSKQSPTTTDNNMLSLSTITTGSGPSQRPPPTFNGLPTELKKLIVHHAEDSCLANLRLTNKELDAIATKPFGERLLAERRFMLSRYSLQGLVDLTAHPDFGPCVRKVLLNTHGFTENIGEWPKVIGKHMSKTERRDMWKRIRVVKSESTDFVETPEVVDLLSQALSNLKKHGQRVTLGIFDDVVYGPDFEDDILRKSYGFDKLWGGLSPLHVLTPDHWYAQGEDTFEILSEALMQTESSFPSMELDLASAIRNPHNDLDECLNLAVSAQDGKIPRDLDICIKAGLDWTFRLFRREDVHDNLVFDYEGTTTEVCGEDEMDPDFLPEVVHSFPSEPCYNYGSGFCSLYSRCVLGRFNFTLSLENMTEIRISSCATEAHFLVYGICALGKAKLEKLVLTDLHLFGPGNRGFIDEKNKPWPWIEGFLDLIGDNCPNLRSLTMERVFFHAEDKPGRAVIVEKHRSWKGVIGVRNGLASLISEMTTLDEEQRKLWHEGKIDSDGNAVAENSEQ</sequence>
<dbReference type="InterPro" id="IPR054464">
    <property type="entry name" value="ULD_fung"/>
</dbReference>
<feature type="region of interest" description="Disordered" evidence="7">
    <location>
        <begin position="294"/>
        <end position="322"/>
    </location>
</feature>
<feature type="non-terminal residue" evidence="11">
    <location>
        <position position="2350"/>
    </location>
</feature>
<dbReference type="Pfam" id="PF01699">
    <property type="entry name" value="Na_Ca_ex"/>
    <property type="match status" value="2"/>
</dbReference>
<evidence type="ECO:0000256" key="8">
    <source>
        <dbReference type="SAM" id="Phobius"/>
    </source>
</evidence>
<reference evidence="11" key="1">
    <citation type="journal article" date="2021" name="J Fungi (Basel)">
        <title>Virulence traits and population genomics of the black yeast Aureobasidium melanogenum.</title>
        <authorList>
            <person name="Cernosa A."/>
            <person name="Sun X."/>
            <person name="Gostincar C."/>
            <person name="Fang C."/>
            <person name="Gunde-Cimerman N."/>
            <person name="Song Z."/>
        </authorList>
    </citation>
    <scope>NUCLEOTIDE SEQUENCE</scope>
    <source>
        <strain evidence="11">EXF-8016</strain>
    </source>
</reference>
<dbReference type="PANTHER" id="PTHR12266">
    <property type="entry name" value="NA+/CA2+ K+ INDEPENDENT EXCHANGER"/>
    <property type="match status" value="1"/>
</dbReference>
<dbReference type="GO" id="GO:0006874">
    <property type="term" value="P:intracellular calcium ion homeostasis"/>
    <property type="evidence" value="ECO:0007669"/>
    <property type="project" value="TreeGrafter"/>
</dbReference>
<feature type="compositionally biased region" description="Polar residues" evidence="7">
    <location>
        <begin position="537"/>
        <end position="560"/>
    </location>
</feature>
<feature type="compositionally biased region" description="Basic residues" evidence="7">
    <location>
        <begin position="1729"/>
        <end position="1743"/>
    </location>
</feature>
<feature type="compositionally biased region" description="Basic and acidic residues" evidence="7">
    <location>
        <begin position="738"/>
        <end position="751"/>
    </location>
</feature>
<feature type="transmembrane region" description="Helical" evidence="8">
    <location>
        <begin position="28"/>
        <end position="46"/>
    </location>
</feature>
<feature type="compositionally biased region" description="Basic and acidic residues" evidence="7">
    <location>
        <begin position="1145"/>
        <end position="1156"/>
    </location>
</feature>
<evidence type="ECO:0000256" key="3">
    <source>
        <dbReference type="ARBA" id="ARBA00022448"/>
    </source>
</evidence>
<evidence type="ECO:0000259" key="10">
    <source>
        <dbReference type="Pfam" id="PF22893"/>
    </source>
</evidence>
<feature type="compositionally biased region" description="Basic and acidic residues" evidence="7">
    <location>
        <begin position="1356"/>
        <end position="1369"/>
    </location>
</feature>
<keyword evidence="6 8" id="KW-0472">Membrane</keyword>
<feature type="region of interest" description="Disordered" evidence="7">
    <location>
        <begin position="1632"/>
        <end position="1743"/>
    </location>
</feature>
<feature type="region of interest" description="Disordered" evidence="7">
    <location>
        <begin position="732"/>
        <end position="752"/>
    </location>
</feature>
<feature type="region of interest" description="Disordered" evidence="7">
    <location>
        <begin position="1071"/>
        <end position="1194"/>
    </location>
</feature>
<evidence type="ECO:0000313" key="11">
    <source>
        <dbReference type="EMBL" id="KAH0214585.1"/>
    </source>
</evidence>
<feature type="compositionally biased region" description="Basic and acidic residues" evidence="7">
    <location>
        <begin position="1522"/>
        <end position="1544"/>
    </location>
</feature>
<dbReference type="InterPro" id="IPR051359">
    <property type="entry name" value="CaCA_antiporter"/>
</dbReference>
<evidence type="ECO:0000256" key="6">
    <source>
        <dbReference type="ARBA" id="ARBA00023136"/>
    </source>
</evidence>
<feature type="transmembrane region" description="Helical" evidence="8">
    <location>
        <begin position="118"/>
        <end position="137"/>
    </location>
</feature>
<feature type="domain" description="Sodium/calcium exchanger membrane region" evidence="9">
    <location>
        <begin position="125"/>
        <end position="264"/>
    </location>
</feature>
<dbReference type="Gene3D" id="1.20.1420.30">
    <property type="entry name" value="NCX, central ion-binding region"/>
    <property type="match status" value="2"/>
</dbReference>
<feature type="compositionally biased region" description="Polar residues" evidence="7">
    <location>
        <begin position="602"/>
        <end position="613"/>
    </location>
</feature>
<dbReference type="OrthoDB" id="407410at2759"/>
<evidence type="ECO:0000259" key="9">
    <source>
        <dbReference type="Pfam" id="PF01699"/>
    </source>
</evidence>
<feature type="transmembrane region" description="Helical" evidence="8">
    <location>
        <begin position="1024"/>
        <end position="1048"/>
    </location>
</feature>
<feature type="transmembrane region" description="Helical" evidence="8">
    <location>
        <begin position="149"/>
        <end position="168"/>
    </location>
</feature>
<feature type="compositionally biased region" description="Basic and acidic residues" evidence="7">
    <location>
        <begin position="1087"/>
        <end position="1099"/>
    </location>
</feature>
<dbReference type="InterPro" id="IPR044880">
    <property type="entry name" value="NCX_ion-bd_dom_sf"/>
</dbReference>
<dbReference type="GO" id="GO:0008324">
    <property type="term" value="F:monoatomic cation transmembrane transporter activity"/>
    <property type="evidence" value="ECO:0007669"/>
    <property type="project" value="TreeGrafter"/>
</dbReference>
<feature type="transmembrane region" description="Helical" evidence="8">
    <location>
        <begin position="841"/>
        <end position="863"/>
    </location>
</feature>
<feature type="compositionally biased region" description="Polar residues" evidence="7">
    <location>
        <begin position="1071"/>
        <end position="1080"/>
    </location>
</feature>
<keyword evidence="4 8" id="KW-0812">Transmembrane</keyword>
<comment type="similarity">
    <text evidence="2">Belongs to the Ca(2+):cation antiporter (CaCA) (TC 2.A.19) family.</text>
</comment>
<dbReference type="Pfam" id="PF22893">
    <property type="entry name" value="ULD_2"/>
    <property type="match status" value="1"/>
</dbReference>
<feature type="compositionally biased region" description="Polar residues" evidence="7">
    <location>
        <begin position="413"/>
        <end position="429"/>
    </location>
</feature>
<gene>
    <name evidence="11" type="ORF">KCV03_g8381</name>
</gene>
<dbReference type="Proteomes" id="UP000767238">
    <property type="component" value="Unassembled WGS sequence"/>
</dbReference>
<feature type="transmembrane region" description="Helical" evidence="8">
    <location>
        <begin position="987"/>
        <end position="1012"/>
    </location>
</feature>
<feature type="transmembrane region" description="Helical" evidence="8">
    <location>
        <begin position="245"/>
        <end position="269"/>
    </location>
</feature>
<feature type="region of interest" description="Disordered" evidence="7">
    <location>
        <begin position="602"/>
        <end position="632"/>
    </location>
</feature>
<feature type="region of interest" description="Disordered" evidence="7">
    <location>
        <begin position="406"/>
        <end position="465"/>
    </location>
</feature>
<feature type="domain" description="Sodium/calcium exchanger membrane region" evidence="9">
    <location>
        <begin position="877"/>
        <end position="1039"/>
    </location>
</feature>
<feature type="region of interest" description="Disordered" evidence="7">
    <location>
        <begin position="573"/>
        <end position="592"/>
    </location>
</feature>
<evidence type="ECO:0000256" key="4">
    <source>
        <dbReference type="ARBA" id="ARBA00022692"/>
    </source>
</evidence>
<dbReference type="InterPro" id="IPR004837">
    <property type="entry name" value="NaCa_Exmemb"/>
</dbReference>
<feature type="compositionally biased region" description="Pro residues" evidence="7">
    <location>
        <begin position="1642"/>
        <end position="1651"/>
    </location>
</feature>
<protein>
    <recommendedName>
        <fullName evidence="13">Sodium/calcium exchanger protein</fullName>
    </recommendedName>
</protein>
<feature type="compositionally biased region" description="Polar residues" evidence="7">
    <location>
        <begin position="1105"/>
        <end position="1120"/>
    </location>
</feature>